<accession>A0A1H5KYM4</accession>
<keyword evidence="1" id="KW-1133">Transmembrane helix</keyword>
<sequence>MFAAIRFRIYCFIGALVFLFVAYGMGLNLYDALTISDFNAVTTYRPHTMMENVVYEELQKRFFSNLLLKAFSFIVSVALTLAMLWGVLRGPGAFKRRD</sequence>
<gene>
    <name evidence="2" type="ORF">SAMN04490194_3579</name>
</gene>
<keyword evidence="1" id="KW-0472">Membrane</keyword>
<keyword evidence="1" id="KW-0812">Transmembrane</keyword>
<dbReference type="AlphaFoldDB" id="A0A1H5KYM4"/>
<proteinExistence type="predicted"/>
<reference evidence="2 3" key="1">
    <citation type="submission" date="2016-10" db="EMBL/GenBank/DDBJ databases">
        <authorList>
            <person name="de Groot N.N."/>
        </authorList>
    </citation>
    <scope>NUCLEOTIDE SEQUENCE [LARGE SCALE GENOMIC DNA]</scope>
    <source>
        <strain evidence="2 3">BS3662</strain>
    </source>
</reference>
<evidence type="ECO:0000313" key="3">
    <source>
        <dbReference type="Proteomes" id="UP000198985"/>
    </source>
</evidence>
<dbReference type="RefSeq" id="WP_084321451.1">
    <property type="nucleotide sequence ID" value="NZ_FNTY01000002.1"/>
</dbReference>
<dbReference type="EMBL" id="FNTY01000002">
    <property type="protein sequence ID" value="SEE69804.1"/>
    <property type="molecule type" value="Genomic_DNA"/>
</dbReference>
<evidence type="ECO:0000313" key="2">
    <source>
        <dbReference type="EMBL" id="SEE69804.1"/>
    </source>
</evidence>
<dbReference type="Proteomes" id="UP000198985">
    <property type="component" value="Unassembled WGS sequence"/>
</dbReference>
<evidence type="ECO:0000256" key="1">
    <source>
        <dbReference type="SAM" id="Phobius"/>
    </source>
</evidence>
<feature type="transmembrane region" description="Helical" evidence="1">
    <location>
        <begin position="7"/>
        <end position="26"/>
    </location>
</feature>
<feature type="transmembrane region" description="Helical" evidence="1">
    <location>
        <begin position="66"/>
        <end position="88"/>
    </location>
</feature>
<organism evidence="2 3">
    <name type="scientific">Pseudomonas migulae</name>
    <dbReference type="NCBI Taxonomy" id="78543"/>
    <lineage>
        <taxon>Bacteria</taxon>
        <taxon>Pseudomonadati</taxon>
        <taxon>Pseudomonadota</taxon>
        <taxon>Gammaproteobacteria</taxon>
        <taxon>Pseudomonadales</taxon>
        <taxon>Pseudomonadaceae</taxon>
        <taxon>Pseudomonas</taxon>
    </lineage>
</organism>
<name>A0A1H5KYM4_9PSED</name>
<protein>
    <submittedName>
        <fullName evidence="2">Uncharacterized protein</fullName>
    </submittedName>
</protein>